<evidence type="ECO:0008006" key="3">
    <source>
        <dbReference type="Google" id="ProtNLM"/>
    </source>
</evidence>
<evidence type="ECO:0000313" key="1">
    <source>
        <dbReference type="EMBL" id="MWG33281.1"/>
    </source>
</evidence>
<reference evidence="1 2" key="1">
    <citation type="submission" date="2019-12" db="EMBL/GenBank/DDBJ databases">
        <title>Halocatena pleomorpha gen. nov. sp. nov., an extremely halophilic archaeon of family Halobacteriaceae isolated from saltpan soil.</title>
        <authorList>
            <person name="Pal Y."/>
            <person name="Verma A."/>
            <person name="Krishnamurthi S."/>
            <person name="Kumar P."/>
        </authorList>
    </citation>
    <scope>NUCLEOTIDE SEQUENCE [LARGE SCALE GENOMIC DNA]</scope>
    <source>
        <strain evidence="1 2">JCM 16495</strain>
    </source>
</reference>
<organism evidence="1 2">
    <name type="scientific">Halomarina oriensis</name>
    <dbReference type="NCBI Taxonomy" id="671145"/>
    <lineage>
        <taxon>Archaea</taxon>
        <taxon>Methanobacteriati</taxon>
        <taxon>Methanobacteriota</taxon>
        <taxon>Stenosarchaea group</taxon>
        <taxon>Halobacteria</taxon>
        <taxon>Halobacteriales</taxon>
        <taxon>Natronomonadaceae</taxon>
        <taxon>Halomarina</taxon>
    </lineage>
</organism>
<dbReference type="EMBL" id="WSZK01000006">
    <property type="protein sequence ID" value="MWG33281.1"/>
    <property type="molecule type" value="Genomic_DNA"/>
</dbReference>
<comment type="caution">
    <text evidence="1">The sequence shown here is derived from an EMBL/GenBank/DDBJ whole genome shotgun (WGS) entry which is preliminary data.</text>
</comment>
<dbReference type="Proteomes" id="UP000451471">
    <property type="component" value="Unassembled WGS sequence"/>
</dbReference>
<keyword evidence="2" id="KW-1185">Reference proteome</keyword>
<sequence>MAPDQRFRIGQRVTFERPNHPRHGAVCSVVDVLAVSHPLADYRTYVVEFVDTGERVRASGEELTARQ</sequence>
<dbReference type="AlphaFoldDB" id="A0A6B0GHL6"/>
<name>A0A6B0GHL6_9EURY</name>
<evidence type="ECO:0000313" key="2">
    <source>
        <dbReference type="Proteomes" id="UP000451471"/>
    </source>
</evidence>
<dbReference type="RefSeq" id="WP_158203010.1">
    <property type="nucleotide sequence ID" value="NZ_WSZK01000006.1"/>
</dbReference>
<accession>A0A6B0GHL6</accession>
<protein>
    <recommendedName>
        <fullName evidence="3">DUF1918 domain-containing protein</fullName>
    </recommendedName>
</protein>
<gene>
    <name evidence="1" type="ORF">GQS65_02035</name>
</gene>
<proteinExistence type="predicted"/>